<evidence type="ECO:0000256" key="1">
    <source>
        <dbReference type="SAM" id="Coils"/>
    </source>
</evidence>
<accession>A0A4Y7J5Q6</accession>
<dbReference type="AlphaFoldDB" id="A0A4Y7J5Q6"/>
<sequence>WPTLEQRLANPPKNVVESQWRVLVDVWENDAKKKEISEKNKQNRSKQKNLHTTGSRPHANYAVEELGRPPKRCELYGVTHTRKKKTEDPDEVLIDPEVAAKIKYWGEESSSQATNDLNVENVNFRQQLEITIGDLQAAMKRISELEAQLATRDETGTANGHLQEALKKIAELEEEVESLKMVQDFRIGDMLRT</sequence>
<gene>
    <name evidence="3" type="ORF">C5167_013834</name>
</gene>
<proteinExistence type="predicted"/>
<dbReference type="Pfam" id="PF03004">
    <property type="entry name" value="Transposase_24"/>
    <property type="match status" value="1"/>
</dbReference>
<dbReference type="Gramene" id="RZC54975">
    <property type="protein sequence ID" value="RZC54975"/>
    <property type="gene ID" value="C5167_013834"/>
</dbReference>
<feature type="region of interest" description="Disordered" evidence="2">
    <location>
        <begin position="34"/>
        <end position="57"/>
    </location>
</feature>
<feature type="coiled-coil region" evidence="1">
    <location>
        <begin position="125"/>
        <end position="182"/>
    </location>
</feature>
<dbReference type="Proteomes" id="UP000316621">
    <property type="component" value="Chromosome 3"/>
</dbReference>
<evidence type="ECO:0000313" key="3">
    <source>
        <dbReference type="EMBL" id="RZC54975.1"/>
    </source>
</evidence>
<dbReference type="PANTHER" id="PTHR33144:SF55">
    <property type="entry name" value="CHROMATIN REMODELER BROMODOMAIN FAMILY"/>
    <property type="match status" value="1"/>
</dbReference>
<feature type="non-terminal residue" evidence="3">
    <location>
        <position position="1"/>
    </location>
</feature>
<protein>
    <submittedName>
        <fullName evidence="3">Uncharacterized protein</fullName>
    </submittedName>
</protein>
<evidence type="ECO:0000256" key="2">
    <source>
        <dbReference type="SAM" id="MobiDB-lite"/>
    </source>
</evidence>
<organism evidence="3 4">
    <name type="scientific">Papaver somniferum</name>
    <name type="common">Opium poppy</name>
    <dbReference type="NCBI Taxonomy" id="3469"/>
    <lineage>
        <taxon>Eukaryota</taxon>
        <taxon>Viridiplantae</taxon>
        <taxon>Streptophyta</taxon>
        <taxon>Embryophyta</taxon>
        <taxon>Tracheophyta</taxon>
        <taxon>Spermatophyta</taxon>
        <taxon>Magnoliopsida</taxon>
        <taxon>Ranunculales</taxon>
        <taxon>Papaveraceae</taxon>
        <taxon>Papaveroideae</taxon>
        <taxon>Papaver</taxon>
    </lineage>
</organism>
<evidence type="ECO:0000313" key="4">
    <source>
        <dbReference type="Proteomes" id="UP000316621"/>
    </source>
</evidence>
<dbReference type="EMBL" id="CM010717">
    <property type="protein sequence ID" value="RZC54975.1"/>
    <property type="molecule type" value="Genomic_DNA"/>
</dbReference>
<keyword evidence="1" id="KW-0175">Coiled coil</keyword>
<name>A0A4Y7J5Q6_PAPSO</name>
<dbReference type="PANTHER" id="PTHR33144">
    <property type="entry name" value="OS10G0409366 PROTEIN-RELATED"/>
    <property type="match status" value="1"/>
</dbReference>
<reference evidence="3 4" key="1">
    <citation type="journal article" date="2018" name="Science">
        <title>The opium poppy genome and morphinan production.</title>
        <authorList>
            <person name="Guo L."/>
            <person name="Winzer T."/>
            <person name="Yang X."/>
            <person name="Li Y."/>
            <person name="Ning Z."/>
            <person name="He Z."/>
            <person name="Teodor R."/>
            <person name="Lu Y."/>
            <person name="Bowser T.A."/>
            <person name="Graham I.A."/>
            <person name="Ye K."/>
        </authorList>
    </citation>
    <scope>NUCLEOTIDE SEQUENCE [LARGE SCALE GENOMIC DNA]</scope>
    <source>
        <strain evidence="4">cv. HN1</strain>
        <tissue evidence="3">Leaves</tissue>
    </source>
</reference>
<dbReference type="InterPro" id="IPR004252">
    <property type="entry name" value="Probable_transposase_24"/>
</dbReference>
<keyword evidence="4" id="KW-1185">Reference proteome</keyword>